<dbReference type="SUPFAM" id="SSF55166">
    <property type="entry name" value="Hedgehog/DD-peptidase"/>
    <property type="match status" value="1"/>
</dbReference>
<dbReference type="EMBL" id="BJML01000004">
    <property type="protein sequence ID" value="GEB45730.1"/>
    <property type="molecule type" value="Genomic_DNA"/>
</dbReference>
<dbReference type="Gene3D" id="3.30.1380.10">
    <property type="match status" value="1"/>
</dbReference>
<accession>A0A4Y3QNP7</accession>
<name>A0A4Y3QNP7_MICTE</name>
<dbReference type="GO" id="GO:0006508">
    <property type="term" value="P:proteolysis"/>
    <property type="evidence" value="ECO:0007669"/>
    <property type="project" value="InterPro"/>
</dbReference>
<dbReference type="Pfam" id="PF02557">
    <property type="entry name" value="VanY"/>
    <property type="match status" value="1"/>
</dbReference>
<evidence type="ECO:0000259" key="1">
    <source>
        <dbReference type="Pfam" id="PF02557"/>
    </source>
</evidence>
<dbReference type="InterPro" id="IPR003709">
    <property type="entry name" value="VanY-like_core_dom"/>
</dbReference>
<comment type="caution">
    <text evidence="2">The sequence shown here is derived from an EMBL/GenBank/DDBJ whole genome shotgun (WGS) entry which is preliminary data.</text>
</comment>
<dbReference type="CDD" id="cd14814">
    <property type="entry name" value="Peptidase_M15"/>
    <property type="match status" value="1"/>
</dbReference>
<dbReference type="AlphaFoldDB" id="A0A4Y3QNP7"/>
<dbReference type="InterPro" id="IPR009045">
    <property type="entry name" value="Zn_M74/Hedgehog-like"/>
</dbReference>
<protein>
    <recommendedName>
        <fullName evidence="1">D-alanyl-D-alanine carboxypeptidase-like core domain-containing protein</fullName>
    </recommendedName>
</protein>
<gene>
    <name evidence="2" type="ORF">MTE01_16750</name>
</gene>
<reference evidence="2 3" key="1">
    <citation type="submission" date="2019-06" db="EMBL/GenBank/DDBJ databases">
        <title>Whole genome shotgun sequence of Microbacterium testaceum NBRC 12675.</title>
        <authorList>
            <person name="Hosoyama A."/>
            <person name="Uohara A."/>
            <person name="Ohji S."/>
            <person name="Ichikawa N."/>
        </authorList>
    </citation>
    <scope>NUCLEOTIDE SEQUENCE [LARGE SCALE GENOMIC DNA]</scope>
    <source>
        <strain evidence="2 3">NBRC 12675</strain>
    </source>
</reference>
<dbReference type="RefSeq" id="WP_141376796.1">
    <property type="nucleotide sequence ID" value="NZ_BJML01000004.1"/>
</dbReference>
<feature type="domain" description="D-alanyl-D-alanine carboxypeptidase-like core" evidence="1">
    <location>
        <begin position="234"/>
        <end position="347"/>
    </location>
</feature>
<organism evidence="2 3">
    <name type="scientific">Microbacterium testaceum</name>
    <name type="common">Aureobacterium testaceum</name>
    <name type="synonym">Brevibacterium testaceum</name>
    <dbReference type="NCBI Taxonomy" id="2033"/>
    <lineage>
        <taxon>Bacteria</taxon>
        <taxon>Bacillati</taxon>
        <taxon>Actinomycetota</taxon>
        <taxon>Actinomycetes</taxon>
        <taxon>Micrococcales</taxon>
        <taxon>Microbacteriaceae</taxon>
        <taxon>Microbacterium</taxon>
    </lineage>
</organism>
<evidence type="ECO:0000313" key="2">
    <source>
        <dbReference type="EMBL" id="GEB45730.1"/>
    </source>
</evidence>
<dbReference type="GO" id="GO:0008233">
    <property type="term" value="F:peptidase activity"/>
    <property type="evidence" value="ECO:0007669"/>
    <property type="project" value="InterPro"/>
</dbReference>
<sequence>MKGGLVTGGAVAGVFALIVGLVLGLTMSANACGPSVAASASATSGSVAGYSGDQLQNAATIMNVATQRKLSTQAQVVAVTTAIGESSLHNIGYGDWETNGVTNPDGSPTTSIGLFQQQDSWGTREQRLDPATAAGLFYDRLVADPGWETMTVTLAAHKVQRNANPDHYAKYEPAAREIITALTGSDPGAPAASCAGGAYPPANGQEPGPWGGFENGRIPTNLLTPIPWASSYTLRSDATAALIAMNSAYRQTFGRDLFINDGYRDYAGQVEAQRIYGGNAATPGQSNHGWAMAIDIGEPISGAAIGYDSATYLWLTLNAGRYGWAHPDWAQPGGRGPHEAWHWEYYGTAPAAPAALSSTTSTDWDLAA</sequence>
<evidence type="ECO:0000313" key="3">
    <source>
        <dbReference type="Proteomes" id="UP000319525"/>
    </source>
</evidence>
<dbReference type="Proteomes" id="UP000319525">
    <property type="component" value="Unassembled WGS sequence"/>
</dbReference>
<dbReference type="GeneID" id="57144365"/>
<dbReference type="OrthoDB" id="5496837at2"/>
<proteinExistence type="predicted"/>